<comment type="caution">
    <text evidence="2">The sequence shown here is derived from an EMBL/GenBank/DDBJ whole genome shotgun (WGS) entry which is preliminary data.</text>
</comment>
<feature type="transmembrane region" description="Helical" evidence="1">
    <location>
        <begin position="67"/>
        <end position="84"/>
    </location>
</feature>
<reference evidence="2" key="1">
    <citation type="submission" date="2019-08" db="EMBL/GenBank/DDBJ databases">
        <authorList>
            <person name="Kucharzyk K."/>
            <person name="Murdoch R.W."/>
            <person name="Higgins S."/>
            <person name="Loffler F."/>
        </authorList>
    </citation>
    <scope>NUCLEOTIDE SEQUENCE</scope>
</reference>
<protein>
    <submittedName>
        <fullName evidence="2">Uncharacterized protein</fullName>
    </submittedName>
</protein>
<sequence>MKKITAEKTDAANVKDHALKNIYINAYITEIIGLYVIKIAKINPNPTHVIQKYGLYLTISKLSFEPISFFIASFIDCVLGLIGIRK</sequence>
<organism evidence="2">
    <name type="scientific">bioreactor metagenome</name>
    <dbReference type="NCBI Taxonomy" id="1076179"/>
    <lineage>
        <taxon>unclassified sequences</taxon>
        <taxon>metagenomes</taxon>
        <taxon>ecological metagenomes</taxon>
    </lineage>
</organism>
<gene>
    <name evidence="2" type="ORF">SDC9_203119</name>
</gene>
<evidence type="ECO:0000313" key="2">
    <source>
        <dbReference type="EMBL" id="MPN55437.1"/>
    </source>
</evidence>
<accession>A0A645IWD1</accession>
<evidence type="ECO:0000256" key="1">
    <source>
        <dbReference type="SAM" id="Phobius"/>
    </source>
</evidence>
<dbReference type="AlphaFoldDB" id="A0A645IWD1"/>
<dbReference type="EMBL" id="VSSQ01124680">
    <property type="protein sequence ID" value="MPN55437.1"/>
    <property type="molecule type" value="Genomic_DNA"/>
</dbReference>
<name>A0A645IWD1_9ZZZZ</name>
<keyword evidence="1" id="KW-0472">Membrane</keyword>
<proteinExistence type="predicted"/>
<keyword evidence="1" id="KW-0812">Transmembrane</keyword>
<keyword evidence="1" id="KW-1133">Transmembrane helix</keyword>